<name>A0A8K0G093_IGNLU</name>
<organism evidence="1 2">
    <name type="scientific">Ignelater luminosus</name>
    <name type="common">Cucubano</name>
    <name type="synonym">Pyrophorus luminosus</name>
    <dbReference type="NCBI Taxonomy" id="2038154"/>
    <lineage>
        <taxon>Eukaryota</taxon>
        <taxon>Metazoa</taxon>
        <taxon>Ecdysozoa</taxon>
        <taxon>Arthropoda</taxon>
        <taxon>Hexapoda</taxon>
        <taxon>Insecta</taxon>
        <taxon>Pterygota</taxon>
        <taxon>Neoptera</taxon>
        <taxon>Endopterygota</taxon>
        <taxon>Coleoptera</taxon>
        <taxon>Polyphaga</taxon>
        <taxon>Elateriformia</taxon>
        <taxon>Elateroidea</taxon>
        <taxon>Elateridae</taxon>
        <taxon>Agrypninae</taxon>
        <taxon>Pyrophorini</taxon>
        <taxon>Ignelater</taxon>
    </lineage>
</organism>
<gene>
    <name evidence="1" type="ORF">ILUMI_22747</name>
</gene>
<dbReference type="InterPro" id="IPR027901">
    <property type="entry name" value="CFAP90"/>
</dbReference>
<evidence type="ECO:0000313" key="2">
    <source>
        <dbReference type="Proteomes" id="UP000801492"/>
    </source>
</evidence>
<dbReference type="AlphaFoldDB" id="A0A8K0G093"/>
<reference evidence="1" key="1">
    <citation type="submission" date="2019-08" db="EMBL/GenBank/DDBJ databases">
        <title>The genome of the North American firefly Photinus pyralis.</title>
        <authorList>
            <consortium name="Photinus pyralis genome working group"/>
            <person name="Fallon T.R."/>
            <person name="Sander Lower S.E."/>
            <person name="Weng J.-K."/>
        </authorList>
    </citation>
    <scope>NUCLEOTIDE SEQUENCE</scope>
    <source>
        <strain evidence="1">TRF0915ILg1</strain>
        <tissue evidence="1">Whole body</tissue>
    </source>
</reference>
<keyword evidence="2" id="KW-1185">Reference proteome</keyword>
<dbReference type="Proteomes" id="UP000801492">
    <property type="component" value="Unassembled WGS sequence"/>
</dbReference>
<proteinExistence type="predicted"/>
<dbReference type="Pfam" id="PF15074">
    <property type="entry name" value="CFAP90"/>
    <property type="match status" value="1"/>
</dbReference>
<protein>
    <submittedName>
        <fullName evidence="1">Uncharacterized protein</fullName>
    </submittedName>
</protein>
<sequence>MVKKQYHTPVSVMKHLRDAWGKLERQPFPAVDLTLRKEMTYFDNPSSHKQMQEYDHFFAYTKTFPLWDKRKNRDNRLYLPDIHEHIFEQEKRKAVPVLTSLNYGRPCRVQYDFPCKQYNRNAEIASLYRRHGVMPPIEREVQ</sequence>
<accession>A0A8K0G093</accession>
<dbReference type="EMBL" id="VTPC01090419">
    <property type="protein sequence ID" value="KAF2883437.1"/>
    <property type="molecule type" value="Genomic_DNA"/>
</dbReference>
<evidence type="ECO:0000313" key="1">
    <source>
        <dbReference type="EMBL" id="KAF2883437.1"/>
    </source>
</evidence>
<comment type="caution">
    <text evidence="1">The sequence shown here is derived from an EMBL/GenBank/DDBJ whole genome shotgun (WGS) entry which is preliminary data.</text>
</comment>
<dbReference type="OrthoDB" id="10057935at2759"/>